<dbReference type="AlphaFoldDB" id="Q4GZM3"/>
<dbReference type="EMBL" id="AJ884599">
    <property type="protein sequence ID" value="CAI59771.1"/>
    <property type="molecule type" value="Genomic_DNA"/>
</dbReference>
<sequence length="350" mass="37788">MAPTLEQVVNSSFPDQAAFIQAATSALEHSSSTTGTPTAKSMAQPQAQRGVAKTKKKNTPAKSGKEKATRSVNSFMMFRCYYAIIFEAFQQKVISSYIVYLWQSDPFKAKWALLAKAYSVIRDHVGKEHAPVDAFLSIVADFVGIIDNQNYLIAMGWEVCVNEAGIVSLAKSDMVDIDIGMLSTNLSAEDIIAYASANGYTGTGLINKGPVSQPSMAMAASAQSLSLKTSHAGLNLSPLAHEKNRFSSGTTLSGPPDVAFQRSGQELDLVYFAAAHARAVEAMNHKASGNAQMARPAPSSNTRRRPGPSAVRNPSEWDPNLNTPGYSPFDHEVFDAFNMSEWIHPNAYLA</sequence>
<name>Q4GZM3_9LECA</name>
<dbReference type="GO" id="GO:0005634">
    <property type="term" value="C:nucleus"/>
    <property type="evidence" value="ECO:0007669"/>
    <property type="project" value="UniProtKB-SubCell"/>
</dbReference>
<evidence type="ECO:0000256" key="4">
    <source>
        <dbReference type="ARBA" id="ARBA00023242"/>
    </source>
</evidence>
<protein>
    <submittedName>
        <fullName evidence="8">Mating-type protein MAT1-1-1</fullName>
    </submittedName>
</protein>
<reference evidence="8" key="1">
    <citation type="journal article" date="2005" name="Fungal Genet. Biol.">
        <title>Characterisation of the mating-type locus in the genus Xanthoria (lichen-forming ascomycetes, Lecanoromycetes).</title>
        <authorList>
            <person name="Scherrer S."/>
            <person name="Zippler U."/>
            <person name="Honegger R."/>
        </authorList>
    </citation>
    <scope>NUCLEOTIDE SEQUENCE</scope>
    <source>
        <strain evidence="8">Single spore isolate 215-I-a-7</strain>
    </source>
</reference>
<keyword evidence="2 5" id="KW-0238">DNA-binding</keyword>
<dbReference type="InterPro" id="IPR006856">
    <property type="entry name" value="MATalpha_HMGbox"/>
</dbReference>
<keyword evidence="4 5" id="KW-0539">Nucleus</keyword>
<comment type="subcellular location">
    <subcellularLocation>
        <location evidence="5">Nucleus</location>
    </subcellularLocation>
</comment>
<evidence type="ECO:0000256" key="3">
    <source>
        <dbReference type="ARBA" id="ARBA00023163"/>
    </source>
</evidence>
<feature type="region of interest" description="Disordered" evidence="6">
    <location>
        <begin position="284"/>
        <end position="323"/>
    </location>
</feature>
<feature type="domain" description="Alpha box" evidence="7">
    <location>
        <begin position="67"/>
        <end position="122"/>
    </location>
</feature>
<evidence type="ECO:0000256" key="5">
    <source>
        <dbReference type="RuleBase" id="RU003516"/>
    </source>
</evidence>
<keyword evidence="3 5" id="KW-0804">Transcription</keyword>
<evidence type="ECO:0000256" key="1">
    <source>
        <dbReference type="ARBA" id="ARBA00023015"/>
    </source>
</evidence>
<dbReference type="PROSITE" id="PS51325">
    <property type="entry name" value="ALPHA_BOX"/>
    <property type="match status" value="1"/>
</dbReference>
<dbReference type="GO" id="GO:0008301">
    <property type="term" value="F:DNA binding, bending"/>
    <property type="evidence" value="ECO:0007669"/>
    <property type="project" value="InterPro"/>
</dbReference>
<evidence type="ECO:0000256" key="6">
    <source>
        <dbReference type="SAM" id="MobiDB-lite"/>
    </source>
</evidence>
<evidence type="ECO:0000256" key="2">
    <source>
        <dbReference type="ARBA" id="ARBA00023125"/>
    </source>
</evidence>
<accession>Q4GZM3</accession>
<dbReference type="GO" id="GO:0045895">
    <property type="term" value="P:positive regulation of mating-type specific transcription, DNA-templated"/>
    <property type="evidence" value="ECO:0007669"/>
    <property type="project" value="InterPro"/>
</dbReference>
<proteinExistence type="inferred from homology"/>
<keyword evidence="1 5" id="KW-0805">Transcription regulation</keyword>
<gene>
    <name evidence="8" type="primary">MAT1-1-1</name>
</gene>
<evidence type="ECO:0000313" key="8">
    <source>
        <dbReference type="EMBL" id="CAI59771.1"/>
    </source>
</evidence>
<organism evidence="8">
    <name type="scientific">Polycauliona polycarpa</name>
    <dbReference type="NCBI Taxonomy" id="1301501"/>
    <lineage>
        <taxon>Eukaryota</taxon>
        <taxon>Fungi</taxon>
        <taxon>Dikarya</taxon>
        <taxon>Ascomycota</taxon>
        <taxon>Pezizomycotina</taxon>
        <taxon>Lecanoromycetes</taxon>
        <taxon>OSLEUM clade</taxon>
        <taxon>Lecanoromycetidae</taxon>
        <taxon>Teloschistales</taxon>
        <taxon>Teloschistineae</taxon>
        <taxon>Teloschistaceae</taxon>
        <taxon>Xanthorioideae</taxon>
        <taxon>Polycauliona</taxon>
    </lineage>
</organism>
<feature type="region of interest" description="Disordered" evidence="6">
    <location>
        <begin position="28"/>
        <end position="66"/>
    </location>
</feature>
<feature type="compositionally biased region" description="Polar residues" evidence="6">
    <location>
        <begin position="28"/>
        <end position="47"/>
    </location>
</feature>
<comment type="similarity">
    <text evidence="5">Belongs to the MATALPHA1 family.</text>
</comment>
<dbReference type="Pfam" id="PF04769">
    <property type="entry name" value="MATalpha_HMGbox"/>
    <property type="match status" value="1"/>
</dbReference>
<evidence type="ECO:0000259" key="7">
    <source>
        <dbReference type="PROSITE" id="PS51325"/>
    </source>
</evidence>